<dbReference type="Proteomes" id="UP001219355">
    <property type="component" value="Chromosome 2"/>
</dbReference>
<gene>
    <name evidence="2" type="ORF">PRK78_003969</name>
</gene>
<dbReference type="EMBL" id="CP120628">
    <property type="protein sequence ID" value="WEW58501.1"/>
    <property type="molecule type" value="Genomic_DNA"/>
</dbReference>
<evidence type="ECO:0000313" key="3">
    <source>
        <dbReference type="Proteomes" id="UP001219355"/>
    </source>
</evidence>
<evidence type="ECO:0000313" key="2">
    <source>
        <dbReference type="EMBL" id="WEW58501.1"/>
    </source>
</evidence>
<feature type="region of interest" description="Disordered" evidence="1">
    <location>
        <begin position="305"/>
        <end position="324"/>
    </location>
</feature>
<feature type="compositionally biased region" description="Acidic residues" evidence="1">
    <location>
        <begin position="354"/>
        <end position="367"/>
    </location>
</feature>
<organism evidence="2 3">
    <name type="scientific">Emydomyces testavorans</name>
    <dbReference type="NCBI Taxonomy" id="2070801"/>
    <lineage>
        <taxon>Eukaryota</taxon>
        <taxon>Fungi</taxon>
        <taxon>Dikarya</taxon>
        <taxon>Ascomycota</taxon>
        <taxon>Pezizomycotina</taxon>
        <taxon>Eurotiomycetes</taxon>
        <taxon>Eurotiomycetidae</taxon>
        <taxon>Onygenales</taxon>
        <taxon>Nannizziopsiaceae</taxon>
        <taxon>Emydomyces</taxon>
    </lineage>
</organism>
<keyword evidence="3" id="KW-1185">Reference proteome</keyword>
<accession>A0AAF0DH03</accession>
<evidence type="ECO:0000256" key="1">
    <source>
        <dbReference type="SAM" id="MobiDB-lite"/>
    </source>
</evidence>
<proteinExistence type="predicted"/>
<feature type="compositionally biased region" description="Basic and acidic residues" evidence="1">
    <location>
        <begin position="342"/>
        <end position="353"/>
    </location>
</feature>
<protein>
    <submittedName>
        <fullName evidence="2">Uncharacterized protein</fullName>
    </submittedName>
</protein>
<reference evidence="2" key="1">
    <citation type="submission" date="2023-03" db="EMBL/GenBank/DDBJ databases">
        <title>Emydomyces testavorans Genome Sequence.</title>
        <authorList>
            <person name="Hoyer L."/>
        </authorList>
    </citation>
    <scope>NUCLEOTIDE SEQUENCE</scope>
    <source>
        <strain evidence="2">16-2883</strain>
    </source>
</reference>
<feature type="compositionally biased region" description="Polar residues" evidence="1">
    <location>
        <begin position="376"/>
        <end position="389"/>
    </location>
</feature>
<dbReference type="AlphaFoldDB" id="A0AAF0DH03"/>
<sequence length="397" mass="44967">MASPSSDRVIWLCLGVPMAEYDIYSKRQMLRQLQESPSSSQSAALLQNYIALESLQKSEKARRKTKLLEKLQKMFLESSSAYHCAQALKLDTLLKLSESSSFDLRAAALRIVSERATKGSTRDLLLEDLSSRDLARRRKALNALHFLVSSRTLEHTEETSTTISPILPKTRPLGENKALATLNVLLPENVLAALEAGVVSRWLAKYPFPCAAQEDPKRRRVVPYMKTWSADDPLMSSIIGTLVTHHEGVKQLRKYGLMGSRIEESKSDMYNPTDDQDEFRSYIHPGFGEDDEAESEVWILDEDAAGTQPWSGRRPQEGTAADQAIRRRRREAIVFSEGGRPLGRDNIIEPIRNDEDESLEDQSDEIQAEANRDSESLQTENNTSQQNQWRAWLWPFS</sequence>
<name>A0AAF0DH03_9EURO</name>
<feature type="region of interest" description="Disordered" evidence="1">
    <location>
        <begin position="336"/>
        <end position="397"/>
    </location>
</feature>